<dbReference type="EMBL" id="JACOPR010000023">
    <property type="protein sequence ID" value="MBC5732088.1"/>
    <property type="molecule type" value="Genomic_DNA"/>
</dbReference>
<keyword evidence="1" id="KW-0812">Transmembrane</keyword>
<sequence length="462" mass="52425">MIKACRQNKESVLAKVRAGKLDSAALSISSLVDEIILSMHTSGILKFLSTNIQDKRADNTVIPYDLVWASAIAAKMKVRTSLTDIPYAISDHRTLAKLGYTLIETEGKLGAGLMREGSLRALLGKYQAEDLFNGYNSVVQNQVFPHLNLAPNIHILDCTDLEVNFKNKHYEQSGVSVSKRTNSPCRGYKLATIRGIVGDTGIIEDIRFGPINVHDISLSERMIKHSPVFRSGDILINDRGFISRPVMNYLKRKRNVDTYVPLRNNMDAYRLAVECAIQNNDWSKHPNPKRSQQRISLVPHVGPYWESACPSTDVDLNACVVWDMENGQYSVFVTTDTSKLARDIIKIYELRPEIEEDYRQLKDFWKIEDFKSTKINMIAFHIVCVLFGYLFFQLYTMLPDGEKLAGKSLPVLLKVYDAKPQSFVVLYTDYEFGVITLLDMMELYSACGQVVREKIRAVMEKI</sequence>
<comment type="caution">
    <text evidence="3">The sequence shown here is derived from an EMBL/GenBank/DDBJ whole genome shotgun (WGS) entry which is preliminary data.</text>
</comment>
<evidence type="ECO:0000256" key="1">
    <source>
        <dbReference type="SAM" id="Phobius"/>
    </source>
</evidence>
<feature type="transmembrane region" description="Helical" evidence="1">
    <location>
        <begin position="378"/>
        <end position="398"/>
    </location>
</feature>
<dbReference type="Pfam" id="PF01609">
    <property type="entry name" value="DDE_Tnp_1"/>
    <property type="match status" value="1"/>
</dbReference>
<dbReference type="Proteomes" id="UP000660021">
    <property type="component" value="Unassembled WGS sequence"/>
</dbReference>
<gene>
    <name evidence="3" type="ORF">H8S34_14900</name>
</gene>
<protein>
    <submittedName>
        <fullName evidence="3">Transposase</fullName>
    </submittedName>
</protein>
<keyword evidence="1" id="KW-1133">Transmembrane helix</keyword>
<evidence type="ECO:0000313" key="4">
    <source>
        <dbReference type="Proteomes" id="UP000660021"/>
    </source>
</evidence>
<dbReference type="RefSeq" id="WP_186964416.1">
    <property type="nucleotide sequence ID" value="NZ_JACOPR010000023.1"/>
</dbReference>
<dbReference type="InterPro" id="IPR012337">
    <property type="entry name" value="RNaseH-like_sf"/>
</dbReference>
<organism evidence="3 4">
    <name type="scientific">Pseudoflavonifractor hominis</name>
    <dbReference type="NCBI Taxonomy" id="2763059"/>
    <lineage>
        <taxon>Bacteria</taxon>
        <taxon>Bacillati</taxon>
        <taxon>Bacillota</taxon>
        <taxon>Clostridia</taxon>
        <taxon>Eubacteriales</taxon>
        <taxon>Oscillospiraceae</taxon>
        <taxon>Pseudoflavonifractor</taxon>
    </lineage>
</organism>
<keyword evidence="1" id="KW-0472">Membrane</keyword>
<dbReference type="SUPFAM" id="SSF53098">
    <property type="entry name" value="Ribonuclease H-like"/>
    <property type="match status" value="1"/>
</dbReference>
<keyword evidence="4" id="KW-1185">Reference proteome</keyword>
<proteinExistence type="predicted"/>
<accession>A0ABR7HX51</accession>
<reference evidence="3 4" key="1">
    <citation type="submission" date="2020-08" db="EMBL/GenBank/DDBJ databases">
        <title>Genome public.</title>
        <authorList>
            <person name="Liu C."/>
            <person name="Sun Q."/>
        </authorList>
    </citation>
    <scope>NUCLEOTIDE SEQUENCE [LARGE SCALE GENOMIC DNA]</scope>
    <source>
        <strain evidence="3 4">New-38</strain>
    </source>
</reference>
<dbReference type="InterPro" id="IPR002559">
    <property type="entry name" value="Transposase_11"/>
</dbReference>
<feature type="domain" description="Transposase IS4-like" evidence="2">
    <location>
        <begin position="181"/>
        <end position="389"/>
    </location>
</feature>
<evidence type="ECO:0000313" key="3">
    <source>
        <dbReference type="EMBL" id="MBC5732088.1"/>
    </source>
</evidence>
<name>A0ABR7HX51_9FIRM</name>
<evidence type="ECO:0000259" key="2">
    <source>
        <dbReference type="Pfam" id="PF01609"/>
    </source>
</evidence>